<evidence type="ECO:0000313" key="3">
    <source>
        <dbReference type="Proteomes" id="UP001066276"/>
    </source>
</evidence>
<protein>
    <submittedName>
        <fullName evidence="2">Uncharacterized protein</fullName>
    </submittedName>
</protein>
<sequence>MYSESVVWTSMAMWDAAPLCSGATATPPDGANAHKNRETAKKGGEQKKDMLSAWLTATVGGRPCDGTPNILLLVGADLHEMYRGRREVINNCAVKATSAGTCEEMVESSGVPTAGGPVDNGGKKFDYDLQV</sequence>
<proteinExistence type="predicted"/>
<evidence type="ECO:0000256" key="1">
    <source>
        <dbReference type="SAM" id="MobiDB-lite"/>
    </source>
</evidence>
<dbReference type="AlphaFoldDB" id="A0AAV7MKW6"/>
<gene>
    <name evidence="2" type="ORF">NDU88_001220</name>
</gene>
<feature type="compositionally biased region" description="Basic and acidic residues" evidence="1">
    <location>
        <begin position="35"/>
        <end position="47"/>
    </location>
</feature>
<evidence type="ECO:0000313" key="2">
    <source>
        <dbReference type="EMBL" id="KAJ1103799.1"/>
    </source>
</evidence>
<feature type="region of interest" description="Disordered" evidence="1">
    <location>
        <begin position="25"/>
        <end position="47"/>
    </location>
</feature>
<name>A0AAV7MKW6_PLEWA</name>
<organism evidence="2 3">
    <name type="scientific">Pleurodeles waltl</name>
    <name type="common">Iberian ribbed newt</name>
    <dbReference type="NCBI Taxonomy" id="8319"/>
    <lineage>
        <taxon>Eukaryota</taxon>
        <taxon>Metazoa</taxon>
        <taxon>Chordata</taxon>
        <taxon>Craniata</taxon>
        <taxon>Vertebrata</taxon>
        <taxon>Euteleostomi</taxon>
        <taxon>Amphibia</taxon>
        <taxon>Batrachia</taxon>
        <taxon>Caudata</taxon>
        <taxon>Salamandroidea</taxon>
        <taxon>Salamandridae</taxon>
        <taxon>Pleurodelinae</taxon>
        <taxon>Pleurodeles</taxon>
    </lineage>
</organism>
<comment type="caution">
    <text evidence="2">The sequence shown here is derived from an EMBL/GenBank/DDBJ whole genome shotgun (WGS) entry which is preliminary data.</text>
</comment>
<reference evidence="2" key="1">
    <citation type="journal article" date="2022" name="bioRxiv">
        <title>Sequencing and chromosome-scale assembly of the giantPleurodeles waltlgenome.</title>
        <authorList>
            <person name="Brown T."/>
            <person name="Elewa A."/>
            <person name="Iarovenko S."/>
            <person name="Subramanian E."/>
            <person name="Araus A.J."/>
            <person name="Petzold A."/>
            <person name="Susuki M."/>
            <person name="Suzuki K.-i.T."/>
            <person name="Hayashi T."/>
            <person name="Toyoda A."/>
            <person name="Oliveira C."/>
            <person name="Osipova E."/>
            <person name="Leigh N.D."/>
            <person name="Simon A."/>
            <person name="Yun M.H."/>
        </authorList>
    </citation>
    <scope>NUCLEOTIDE SEQUENCE</scope>
    <source>
        <strain evidence="2">20211129_DDA</strain>
        <tissue evidence="2">Liver</tissue>
    </source>
</reference>
<dbReference type="Proteomes" id="UP001066276">
    <property type="component" value="Chromosome 9"/>
</dbReference>
<dbReference type="EMBL" id="JANPWB010000013">
    <property type="protein sequence ID" value="KAJ1103799.1"/>
    <property type="molecule type" value="Genomic_DNA"/>
</dbReference>
<accession>A0AAV7MKW6</accession>
<keyword evidence="3" id="KW-1185">Reference proteome</keyword>